<dbReference type="InterPro" id="IPR007219">
    <property type="entry name" value="XnlR_reg_dom"/>
</dbReference>
<proteinExistence type="predicted"/>
<dbReference type="PANTHER" id="PTHR47424:SF6">
    <property type="entry name" value="PROLINE UTILIZATION TRANS-ACTIVATOR"/>
    <property type="match status" value="1"/>
</dbReference>
<evidence type="ECO:0000256" key="5">
    <source>
        <dbReference type="SAM" id="MobiDB-lite"/>
    </source>
</evidence>
<dbReference type="PANTHER" id="PTHR47424">
    <property type="entry name" value="REGULATORY PROTEIN GAL4"/>
    <property type="match status" value="1"/>
</dbReference>
<dbReference type="GO" id="GO:0000981">
    <property type="term" value="F:DNA-binding transcription factor activity, RNA polymerase II-specific"/>
    <property type="evidence" value="ECO:0007669"/>
    <property type="project" value="InterPro"/>
</dbReference>
<evidence type="ECO:0000259" key="6">
    <source>
        <dbReference type="PROSITE" id="PS50048"/>
    </source>
</evidence>
<dbReference type="GeneID" id="77726701"/>
<dbReference type="AlphaFoldDB" id="A0AA38H7X1"/>
<gene>
    <name evidence="7" type="ORF">MKK02DRAFT_28141</name>
</gene>
<accession>A0AA38H7X1</accession>
<dbReference type="SMART" id="SM00906">
    <property type="entry name" value="Fungal_trans"/>
    <property type="match status" value="1"/>
</dbReference>
<dbReference type="InterPro" id="IPR036864">
    <property type="entry name" value="Zn2-C6_fun-type_DNA-bd_sf"/>
</dbReference>
<dbReference type="PROSITE" id="PS00463">
    <property type="entry name" value="ZN2_CY6_FUNGAL_1"/>
    <property type="match status" value="1"/>
</dbReference>
<dbReference type="GO" id="GO:0008270">
    <property type="term" value="F:zinc ion binding"/>
    <property type="evidence" value="ECO:0007669"/>
    <property type="project" value="InterPro"/>
</dbReference>
<dbReference type="SMART" id="SM00066">
    <property type="entry name" value="GAL4"/>
    <property type="match status" value="1"/>
</dbReference>
<dbReference type="RefSeq" id="XP_052944168.1">
    <property type="nucleotide sequence ID" value="XM_053087496.1"/>
</dbReference>
<dbReference type="Pfam" id="PF04082">
    <property type="entry name" value="Fungal_trans"/>
    <property type="match status" value="1"/>
</dbReference>
<dbReference type="Gene3D" id="4.10.240.10">
    <property type="entry name" value="Zn(2)-C6 fungal-type DNA-binding domain"/>
    <property type="match status" value="1"/>
</dbReference>
<dbReference type="CDD" id="cd12148">
    <property type="entry name" value="fungal_TF_MHR"/>
    <property type="match status" value="1"/>
</dbReference>
<comment type="caution">
    <text evidence="7">The sequence shown here is derived from an EMBL/GenBank/DDBJ whole genome shotgun (WGS) entry which is preliminary data.</text>
</comment>
<evidence type="ECO:0000313" key="7">
    <source>
        <dbReference type="EMBL" id="KAI9634391.1"/>
    </source>
</evidence>
<sequence length="728" mass="80421">MTFEPIRPAAPVTRTCMTVRCTLTSRRRKVPDALRQRIETSCDRCKTRKRRCIRASETSICTSCQEAETECRTTLPRKRRPTASQSNARYALLDSIVRKAYPDNDTDSLAGLAALAERLGVEEGKAGSDLGEGSEAICGPLIEPSEVPEGWLVPAPRGGHHYVGSSSLVFFARCAREIIGKSNMLNQPAFDEAGLRRYLKATEFTTYKVSHTIEANLQGHPATLAASPSATIDAGVSPRDGLGRQRLERALADRLVAAYFDRVHANLPILHRGAFQVKFEGGYQPGSIPKEPGWACTLHMVYTLGAQVLEGEMAGARELQEEYLSSVIRDGLGRLVLTSTLSNVQALLLLSLYQHNAGERNTAWILVGQAIRTGVALGLHRDGENNHFDPFERNIRRTVWWTLHLFEQLLSLALGRPSFTDAFNVNAGMPEPSFESSIGLPTHHFERQVSLSRVIVRIKQAVAVVSVHYEDPVRLLEWYPAVMAIHSQIEAWRMVHQPELTSGQPFLPLRQSTLLLVWADYLESVLCRPFLLCRVNQDIKHSGRPEQIDEVAGLCLAAAQASVEKLLVLANNGMLEGSVWLDFYAIQHAIMVSSLHALGQPDHATTAALRDPTSQLISFAQQTRLAPTYRITMNVALQLAFISGIANDLRVSTRHHSPSAQPSELPAQPHPNPTLTDIEQLFGQLPPDGQRQPDIFSDMFSMGYAPDEGNQWDFFTFGDIAHGALGGQ</sequence>
<dbReference type="Proteomes" id="UP001164286">
    <property type="component" value="Unassembled WGS sequence"/>
</dbReference>
<keyword evidence="1" id="KW-0479">Metal-binding</keyword>
<evidence type="ECO:0000256" key="4">
    <source>
        <dbReference type="ARBA" id="ARBA00023242"/>
    </source>
</evidence>
<keyword evidence="8" id="KW-1185">Reference proteome</keyword>
<evidence type="ECO:0000256" key="3">
    <source>
        <dbReference type="ARBA" id="ARBA00023163"/>
    </source>
</evidence>
<dbReference type="EMBL" id="JAKWFO010000007">
    <property type="protein sequence ID" value="KAI9634391.1"/>
    <property type="molecule type" value="Genomic_DNA"/>
</dbReference>
<protein>
    <submittedName>
        <fullName evidence="7">Fungal-specific transcription factor domain-containing protein</fullName>
    </submittedName>
</protein>
<evidence type="ECO:0000256" key="1">
    <source>
        <dbReference type="ARBA" id="ARBA00022723"/>
    </source>
</evidence>
<dbReference type="InterPro" id="IPR001138">
    <property type="entry name" value="Zn2Cys6_DnaBD"/>
</dbReference>
<feature type="region of interest" description="Disordered" evidence="5">
    <location>
        <begin position="652"/>
        <end position="674"/>
    </location>
</feature>
<name>A0AA38H7X1_9TREE</name>
<keyword evidence="2" id="KW-0805">Transcription regulation</keyword>
<dbReference type="SUPFAM" id="SSF57701">
    <property type="entry name" value="Zn2/Cys6 DNA-binding domain"/>
    <property type="match status" value="1"/>
</dbReference>
<reference evidence="7" key="1">
    <citation type="journal article" date="2022" name="G3 (Bethesda)">
        <title>High quality genome of the basidiomycete yeast Dioszegia hungarica PDD-24b-2 isolated from cloud water.</title>
        <authorList>
            <person name="Jarrige D."/>
            <person name="Haridas S."/>
            <person name="Bleykasten-Grosshans C."/>
            <person name="Joly M."/>
            <person name="Nadalig T."/>
            <person name="Sancelme M."/>
            <person name="Vuilleumier S."/>
            <person name="Grigoriev I.V."/>
            <person name="Amato P."/>
            <person name="Bringel F."/>
        </authorList>
    </citation>
    <scope>NUCLEOTIDE SEQUENCE</scope>
    <source>
        <strain evidence="7">PDD-24b-2</strain>
    </source>
</reference>
<feature type="domain" description="Zn(2)-C6 fungal-type" evidence="6">
    <location>
        <begin position="41"/>
        <end position="73"/>
    </location>
</feature>
<organism evidence="7 8">
    <name type="scientific">Dioszegia hungarica</name>
    <dbReference type="NCBI Taxonomy" id="4972"/>
    <lineage>
        <taxon>Eukaryota</taxon>
        <taxon>Fungi</taxon>
        <taxon>Dikarya</taxon>
        <taxon>Basidiomycota</taxon>
        <taxon>Agaricomycotina</taxon>
        <taxon>Tremellomycetes</taxon>
        <taxon>Tremellales</taxon>
        <taxon>Bulleribasidiaceae</taxon>
        <taxon>Dioszegia</taxon>
    </lineage>
</organism>
<dbReference type="GO" id="GO:0003677">
    <property type="term" value="F:DNA binding"/>
    <property type="evidence" value="ECO:0007669"/>
    <property type="project" value="InterPro"/>
</dbReference>
<evidence type="ECO:0000256" key="2">
    <source>
        <dbReference type="ARBA" id="ARBA00023015"/>
    </source>
</evidence>
<dbReference type="GO" id="GO:0006351">
    <property type="term" value="P:DNA-templated transcription"/>
    <property type="evidence" value="ECO:0007669"/>
    <property type="project" value="InterPro"/>
</dbReference>
<keyword evidence="3" id="KW-0804">Transcription</keyword>
<evidence type="ECO:0000313" key="8">
    <source>
        <dbReference type="Proteomes" id="UP001164286"/>
    </source>
</evidence>
<keyword evidence="4" id="KW-0539">Nucleus</keyword>
<dbReference type="PROSITE" id="PS50048">
    <property type="entry name" value="ZN2_CY6_FUNGAL_2"/>
    <property type="match status" value="1"/>
</dbReference>
<dbReference type="InterPro" id="IPR051127">
    <property type="entry name" value="Fungal_SecMet_Regulators"/>
</dbReference>
<dbReference type="CDD" id="cd00067">
    <property type="entry name" value="GAL4"/>
    <property type="match status" value="1"/>
</dbReference>